<dbReference type="EMBL" id="JBEPLJ010000006">
    <property type="protein sequence ID" value="MET3585810.1"/>
    <property type="molecule type" value="Genomic_DNA"/>
</dbReference>
<evidence type="ECO:0000259" key="1">
    <source>
        <dbReference type="Pfam" id="PF20557"/>
    </source>
</evidence>
<evidence type="ECO:0000313" key="3">
    <source>
        <dbReference type="Proteomes" id="UP001549031"/>
    </source>
</evidence>
<feature type="domain" description="Putative DnaT-like" evidence="1">
    <location>
        <begin position="2"/>
        <end position="152"/>
    </location>
</feature>
<dbReference type="Pfam" id="PF20557">
    <property type="entry name" value="DnaT_2"/>
    <property type="match status" value="1"/>
</dbReference>
<proteinExistence type="predicted"/>
<comment type="caution">
    <text evidence="2">The sequence shown here is derived from an EMBL/GenBank/DDBJ whole genome shotgun (WGS) entry which is preliminary data.</text>
</comment>
<reference evidence="2 3" key="1">
    <citation type="submission" date="2024-06" db="EMBL/GenBank/DDBJ databases">
        <title>Genomic Encyclopedia of Type Strains, Phase IV (KMG-IV): sequencing the most valuable type-strain genomes for metagenomic binning, comparative biology and taxonomic classification.</title>
        <authorList>
            <person name="Goeker M."/>
        </authorList>
    </citation>
    <scope>NUCLEOTIDE SEQUENCE [LARGE SCALE GENOMIC DNA]</scope>
    <source>
        <strain evidence="2 3">DSM 105042</strain>
    </source>
</reference>
<dbReference type="InterPro" id="IPR046787">
    <property type="entry name" value="DnaT_2"/>
</dbReference>
<evidence type="ECO:0000313" key="2">
    <source>
        <dbReference type="EMBL" id="MET3585810.1"/>
    </source>
</evidence>
<keyword evidence="3" id="KW-1185">Reference proteome</keyword>
<dbReference type="RefSeq" id="WP_247243732.1">
    <property type="nucleotide sequence ID" value="NZ_JALJRA010000006.1"/>
</dbReference>
<gene>
    <name evidence="2" type="ORF">ABID21_001919</name>
</gene>
<sequence>MADYYGTLPTALAYHEARGNAAWTAASVDDRKRTAALVRASQALDALYGARYPGVVASADQVLLWPRADVVWRCEDLPADVVPAPVEKATYELALRELVKPGSLAPDVAAGPQKVLTEVKGIKWSVVGDVSGKAVLPIVEGILAEILPATPTGTTVSTLARF</sequence>
<organism evidence="2 3">
    <name type="scientific">Pseudorhizobium tarimense</name>
    <dbReference type="NCBI Taxonomy" id="1079109"/>
    <lineage>
        <taxon>Bacteria</taxon>
        <taxon>Pseudomonadati</taxon>
        <taxon>Pseudomonadota</taxon>
        <taxon>Alphaproteobacteria</taxon>
        <taxon>Hyphomicrobiales</taxon>
        <taxon>Rhizobiaceae</taxon>
        <taxon>Rhizobium/Agrobacterium group</taxon>
        <taxon>Pseudorhizobium</taxon>
    </lineage>
</organism>
<accession>A0ABV2H5I1</accession>
<dbReference type="Proteomes" id="UP001549031">
    <property type="component" value="Unassembled WGS sequence"/>
</dbReference>
<protein>
    <recommendedName>
        <fullName evidence="1">Putative DnaT-like domain-containing protein</fullName>
    </recommendedName>
</protein>
<name>A0ABV2H5I1_9HYPH</name>